<dbReference type="Proteomes" id="UP001159405">
    <property type="component" value="Unassembled WGS sequence"/>
</dbReference>
<keyword evidence="2" id="KW-1185">Reference proteome</keyword>
<evidence type="ECO:0000313" key="1">
    <source>
        <dbReference type="EMBL" id="CAH3155280.1"/>
    </source>
</evidence>
<sequence>MNEHSIDIAGCSVLIGDCENRVSIVKIYELPDELPDSVVIGRLSHYGRVISFRSDHVADTILNGVRIARMFIDRPFLSNVHRWRVRPPLVSFAAQDVLEVRLEDHPAAVCKSQCCYNASGPPSR</sequence>
<protein>
    <submittedName>
        <fullName evidence="1">Uncharacterized protein</fullName>
    </submittedName>
</protein>
<reference evidence="1 2" key="1">
    <citation type="submission" date="2022-05" db="EMBL/GenBank/DDBJ databases">
        <authorList>
            <consortium name="Genoscope - CEA"/>
            <person name="William W."/>
        </authorList>
    </citation>
    <scope>NUCLEOTIDE SEQUENCE [LARGE SCALE GENOMIC DNA]</scope>
</reference>
<gene>
    <name evidence="1" type="ORF">PLOB_00001452</name>
</gene>
<comment type="caution">
    <text evidence="1">The sequence shown here is derived from an EMBL/GenBank/DDBJ whole genome shotgun (WGS) entry which is preliminary data.</text>
</comment>
<accession>A0ABN8Q1N6</accession>
<evidence type="ECO:0000313" key="2">
    <source>
        <dbReference type="Proteomes" id="UP001159405"/>
    </source>
</evidence>
<proteinExistence type="predicted"/>
<organism evidence="1 2">
    <name type="scientific">Porites lobata</name>
    <dbReference type="NCBI Taxonomy" id="104759"/>
    <lineage>
        <taxon>Eukaryota</taxon>
        <taxon>Metazoa</taxon>
        <taxon>Cnidaria</taxon>
        <taxon>Anthozoa</taxon>
        <taxon>Hexacorallia</taxon>
        <taxon>Scleractinia</taxon>
        <taxon>Fungiina</taxon>
        <taxon>Poritidae</taxon>
        <taxon>Porites</taxon>
    </lineage>
</organism>
<dbReference type="EMBL" id="CALNXK010000101">
    <property type="protein sequence ID" value="CAH3155280.1"/>
    <property type="molecule type" value="Genomic_DNA"/>
</dbReference>
<name>A0ABN8Q1N6_9CNID</name>